<dbReference type="SUPFAM" id="SSF63829">
    <property type="entry name" value="Calcium-dependent phosphotriesterase"/>
    <property type="match status" value="1"/>
</dbReference>
<feature type="binding site" evidence="6">
    <location>
        <position position="172"/>
    </location>
    <ligand>
        <name>Ca(2+)</name>
        <dbReference type="ChEBI" id="CHEBI:29108"/>
        <label>1</label>
        <note>catalytic</note>
    </ligand>
</feature>
<comment type="cofactor">
    <cofactor evidence="6">
        <name>Ca(2+)</name>
        <dbReference type="ChEBI" id="CHEBI:29108"/>
    </cofactor>
    <text evidence="6">Binds 2 calcium ions per subunit.</text>
</comment>
<feature type="active site" description="Proton acceptor" evidence="5">
    <location>
        <position position="33"/>
    </location>
</feature>
<accession>A0AAN7PJW4</accession>
<evidence type="ECO:0000313" key="9">
    <source>
        <dbReference type="Proteomes" id="UP001309876"/>
    </source>
</evidence>
<evidence type="ECO:0000256" key="4">
    <source>
        <dbReference type="ARBA" id="ARBA00023180"/>
    </source>
</evidence>
<name>A0AAN7PJW4_9EURO</name>
<dbReference type="GO" id="GO:0004064">
    <property type="term" value="F:arylesterase activity"/>
    <property type="evidence" value="ECO:0007669"/>
    <property type="project" value="InterPro"/>
</dbReference>
<dbReference type="InterPro" id="IPR051288">
    <property type="entry name" value="Serum_paraoxonase/arylesterase"/>
</dbReference>
<gene>
    <name evidence="8" type="ORF">LTR05_008385</name>
</gene>
<dbReference type="Pfam" id="PF01731">
    <property type="entry name" value="Arylesterase"/>
    <property type="match status" value="1"/>
</dbReference>
<comment type="PTM">
    <text evidence="7">Glycosylated.</text>
</comment>
<feature type="glycosylation site" description="N-linked (GlcNAc...) asparagine" evidence="7">
    <location>
        <position position="222"/>
    </location>
</feature>
<keyword evidence="6" id="KW-0479">Metal-binding</keyword>
<evidence type="ECO:0000256" key="7">
    <source>
        <dbReference type="PIRSR" id="PIRSR602640-4"/>
    </source>
</evidence>
<feature type="binding site" evidence="6">
    <location>
        <position position="104"/>
    </location>
    <ligand>
        <name>Ca(2+)</name>
        <dbReference type="ChEBI" id="CHEBI:29108"/>
        <label>1</label>
        <note>catalytic</note>
    </ligand>
</feature>
<keyword evidence="3" id="KW-1015">Disulfide bond</keyword>
<evidence type="ECO:0000256" key="6">
    <source>
        <dbReference type="PIRSR" id="PIRSR602640-2"/>
    </source>
</evidence>
<sequence>MSAKERLLWLIQRQTFESTELVLSGFHGPLITHGIDIFPSEDGQVLTILVVNHLPNSEYNAAETKDASQHKARSQIEVFSHTIGSDTAVWVRSVRHPQIRTPNDIYATGPTSFYVTNDHYYREGSLRLIEDLLEYNTGAWSDVVHVDYSNGKADATSGVTVSHALTKFHNPNGLGHTTQDDELLLVDAAGGELYVMQRNMAAGVSKELTLRSRIQLDSSIDNPSYYDDQYATSGRNASGYVLAGLLLAHQLGEAVTTNDSAIPTVVWYVRTTTEGKQEKSVIFQDDGKLLRSASAAVLVGINPAGNDGKKQAWLFVTGFVSEAMIAARIELST</sequence>
<evidence type="ECO:0000256" key="3">
    <source>
        <dbReference type="ARBA" id="ARBA00023157"/>
    </source>
</evidence>
<comment type="caution">
    <text evidence="8">The sequence shown here is derived from an EMBL/GenBank/DDBJ whole genome shotgun (WGS) entry which is preliminary data.</text>
</comment>
<protein>
    <submittedName>
        <fullName evidence="8">Uncharacterized protein</fullName>
    </submittedName>
</protein>
<dbReference type="PANTHER" id="PTHR11799">
    <property type="entry name" value="PARAOXONASE"/>
    <property type="match status" value="1"/>
</dbReference>
<feature type="binding site" evidence="6">
    <location>
        <position position="221"/>
    </location>
    <ligand>
        <name>Ca(2+)</name>
        <dbReference type="ChEBI" id="CHEBI:29108"/>
        <label>1</label>
        <note>catalytic</note>
    </ligand>
</feature>
<evidence type="ECO:0000256" key="5">
    <source>
        <dbReference type="PIRSR" id="PIRSR602640-1"/>
    </source>
</evidence>
<dbReference type="Gene3D" id="2.120.10.30">
    <property type="entry name" value="TolB, C-terminal domain"/>
    <property type="match status" value="1"/>
</dbReference>
<dbReference type="Proteomes" id="UP001309876">
    <property type="component" value="Unassembled WGS sequence"/>
</dbReference>
<dbReference type="EMBL" id="JAVRRJ010000012">
    <property type="protein sequence ID" value="KAK5080681.1"/>
    <property type="molecule type" value="Genomic_DNA"/>
</dbReference>
<feature type="binding site" evidence="6">
    <location>
        <position position="222"/>
    </location>
    <ligand>
        <name>Ca(2+)</name>
        <dbReference type="ChEBI" id="CHEBI:29108"/>
        <label>1</label>
        <note>catalytic</note>
    </ligand>
</feature>
<evidence type="ECO:0000313" key="8">
    <source>
        <dbReference type="EMBL" id="KAK5080681.1"/>
    </source>
</evidence>
<feature type="binding site" evidence="6">
    <location>
        <position position="35"/>
    </location>
    <ligand>
        <name>Ca(2+)</name>
        <dbReference type="ChEBI" id="CHEBI:29108"/>
        <label>1</label>
        <note>catalytic</note>
    </ligand>
</feature>
<keyword evidence="6" id="KW-0106">Calcium</keyword>
<proteinExistence type="inferred from homology"/>
<dbReference type="PANTHER" id="PTHR11799:SF12">
    <property type="entry name" value="PARAOXONASE-RELATED"/>
    <property type="match status" value="1"/>
</dbReference>
<dbReference type="GO" id="GO:0046872">
    <property type="term" value="F:metal ion binding"/>
    <property type="evidence" value="ECO:0007669"/>
    <property type="project" value="UniProtKB-KW"/>
</dbReference>
<evidence type="ECO:0000256" key="1">
    <source>
        <dbReference type="ARBA" id="ARBA00008595"/>
    </source>
</evidence>
<reference evidence="8 9" key="1">
    <citation type="submission" date="2023-08" db="EMBL/GenBank/DDBJ databases">
        <title>Black Yeasts Isolated from many extreme environments.</title>
        <authorList>
            <person name="Coleine C."/>
            <person name="Stajich J.E."/>
            <person name="Selbmann L."/>
        </authorList>
    </citation>
    <scope>NUCLEOTIDE SEQUENCE [LARGE SCALE GENOMIC DNA]</scope>
    <source>
        <strain evidence="8 9">CCFEE 5910</strain>
    </source>
</reference>
<dbReference type="InterPro" id="IPR011042">
    <property type="entry name" value="6-blade_b-propeller_TolB-like"/>
</dbReference>
<dbReference type="InterPro" id="IPR002640">
    <property type="entry name" value="Arylesterase"/>
</dbReference>
<organism evidence="8 9">
    <name type="scientific">Lithohypha guttulata</name>
    <dbReference type="NCBI Taxonomy" id="1690604"/>
    <lineage>
        <taxon>Eukaryota</taxon>
        <taxon>Fungi</taxon>
        <taxon>Dikarya</taxon>
        <taxon>Ascomycota</taxon>
        <taxon>Pezizomycotina</taxon>
        <taxon>Eurotiomycetes</taxon>
        <taxon>Chaetothyriomycetidae</taxon>
        <taxon>Chaetothyriales</taxon>
        <taxon>Trichomeriaceae</taxon>
        <taxon>Lithohypha</taxon>
    </lineage>
</organism>
<evidence type="ECO:0000256" key="2">
    <source>
        <dbReference type="ARBA" id="ARBA00022801"/>
    </source>
</evidence>
<keyword evidence="4 7" id="KW-0325">Glycoprotein</keyword>
<comment type="similarity">
    <text evidence="1">Belongs to the paraoxonase family.</text>
</comment>
<keyword evidence="9" id="KW-1185">Reference proteome</keyword>
<keyword evidence="2" id="KW-0378">Hydrolase</keyword>
<feature type="binding site" evidence="6">
    <location>
        <position position="103"/>
    </location>
    <ligand>
        <name>Ca(2+)</name>
        <dbReference type="ChEBI" id="CHEBI:29108"/>
        <label>1</label>
        <note>catalytic</note>
    </ligand>
</feature>
<dbReference type="AlphaFoldDB" id="A0AAN7PJW4"/>